<gene>
    <name evidence="2" type="ORF">NC797_07155</name>
</gene>
<comment type="caution">
    <text evidence="2">The sequence shown here is derived from an EMBL/GenBank/DDBJ whole genome shotgun (WGS) entry which is preliminary data.</text>
</comment>
<name>A0A9X4AN88_9BACI</name>
<dbReference type="EMBL" id="JAMQKB010000005">
    <property type="protein sequence ID" value="MDC3424285.1"/>
    <property type="molecule type" value="Genomic_DNA"/>
</dbReference>
<reference evidence="2" key="1">
    <citation type="submission" date="2022-06" db="EMBL/GenBank/DDBJ databases">
        <title>Aquibacillus sp. a new bacterium isolated from soil saline samples.</title>
        <authorList>
            <person name="Galisteo C."/>
            <person name="De La Haba R."/>
            <person name="Sanchez-Porro C."/>
            <person name="Ventosa A."/>
        </authorList>
    </citation>
    <scope>NUCLEOTIDE SEQUENCE</scope>
    <source>
        <strain evidence="2">3ASR75-11</strain>
    </source>
</reference>
<proteinExistence type="predicted"/>
<evidence type="ECO:0000256" key="1">
    <source>
        <dbReference type="SAM" id="MobiDB-lite"/>
    </source>
</evidence>
<organism evidence="2 3">
    <name type="scientific">Terrihalobacillus insolitus</name>
    <dbReference type="NCBI Taxonomy" id="2950438"/>
    <lineage>
        <taxon>Bacteria</taxon>
        <taxon>Bacillati</taxon>
        <taxon>Bacillota</taxon>
        <taxon>Bacilli</taxon>
        <taxon>Bacillales</taxon>
        <taxon>Bacillaceae</taxon>
        <taxon>Terrihalobacillus</taxon>
    </lineage>
</organism>
<feature type="region of interest" description="Disordered" evidence="1">
    <location>
        <begin position="24"/>
        <end position="61"/>
    </location>
</feature>
<keyword evidence="3" id="KW-1185">Reference proteome</keyword>
<dbReference type="RefSeq" id="WP_272436090.1">
    <property type="nucleotide sequence ID" value="NZ_JAMQKB010000005.1"/>
</dbReference>
<protein>
    <submittedName>
        <fullName evidence="2">Uncharacterized protein</fullName>
    </submittedName>
</protein>
<evidence type="ECO:0000313" key="3">
    <source>
        <dbReference type="Proteomes" id="UP001145050"/>
    </source>
</evidence>
<feature type="compositionally biased region" description="Low complexity" evidence="1">
    <location>
        <begin position="50"/>
        <end position="59"/>
    </location>
</feature>
<dbReference type="AlphaFoldDB" id="A0A9X4AN88"/>
<accession>A0A9X4AN88</accession>
<sequence>MNNNVEQTNIFSLFGIEDEYAEKKKREEQERLEKQAEAAKQAEELKKKSGSSSSTKSSSAGDTFEINDQTTIYFYTEVISVTDYFTLEELTNGLAKKNKETGEKEFRKIKENDLKNRLKKDYPVLETGAQLVYIKKKNVVSVILQAKKKGLSVNDESKESHTGPLLSFHKIPFNILREFISISKYYSDEYSTEFHADIYFDLDTQEFFMDIPKQTVHHLWVEVTEDPIDTALKTLEKRCVKCMEIHSHHQMSPSPSLQDDESERAPILYAIVGRLDKFFPEITVRTFNIESGLHIKLNPWSIFENPFSIMDTQHDLHVVEVV</sequence>
<feature type="compositionally biased region" description="Basic and acidic residues" evidence="1">
    <location>
        <begin position="24"/>
        <end position="47"/>
    </location>
</feature>
<evidence type="ECO:0000313" key="2">
    <source>
        <dbReference type="EMBL" id="MDC3424285.1"/>
    </source>
</evidence>
<dbReference type="Proteomes" id="UP001145050">
    <property type="component" value="Unassembled WGS sequence"/>
</dbReference>